<reference evidence="7 8" key="1">
    <citation type="submission" date="2023-05" db="EMBL/GenBank/DDBJ databases">
        <title>B98-5 Cell Line De Novo Hybrid Assembly: An Optical Mapping Approach.</title>
        <authorList>
            <person name="Kananen K."/>
            <person name="Auerbach J.A."/>
            <person name="Kautto E."/>
            <person name="Blachly J.S."/>
        </authorList>
    </citation>
    <scope>NUCLEOTIDE SEQUENCE [LARGE SCALE GENOMIC DNA]</scope>
    <source>
        <strain evidence="7">B95-8</strain>
        <tissue evidence="7">Cell line</tissue>
    </source>
</reference>
<dbReference type="EMBL" id="JASSZA010000011">
    <property type="protein sequence ID" value="KAK2098187.1"/>
    <property type="molecule type" value="Genomic_DNA"/>
</dbReference>
<evidence type="ECO:0000256" key="6">
    <source>
        <dbReference type="SAM" id="Phobius"/>
    </source>
</evidence>
<evidence type="ECO:0000256" key="3">
    <source>
        <dbReference type="ARBA" id="ARBA00023040"/>
    </source>
</evidence>
<protein>
    <submittedName>
        <fullName evidence="7">Uncharacterized protein</fullName>
    </submittedName>
</protein>
<keyword evidence="6" id="KW-1133">Transmembrane helix</keyword>
<evidence type="ECO:0000256" key="2">
    <source>
        <dbReference type="ARBA" id="ARBA00022475"/>
    </source>
</evidence>
<feature type="transmembrane region" description="Helical" evidence="6">
    <location>
        <begin position="85"/>
        <end position="107"/>
    </location>
</feature>
<keyword evidence="2" id="KW-1003">Cell membrane</keyword>
<evidence type="ECO:0000313" key="7">
    <source>
        <dbReference type="EMBL" id="KAK2098187.1"/>
    </source>
</evidence>
<keyword evidence="3" id="KW-0297">G-protein coupled receptor</keyword>
<evidence type="ECO:0000256" key="1">
    <source>
        <dbReference type="ARBA" id="ARBA00004651"/>
    </source>
</evidence>
<dbReference type="Gene3D" id="1.20.1070.10">
    <property type="entry name" value="Rhodopsin 7-helix transmembrane proteins"/>
    <property type="match status" value="1"/>
</dbReference>
<keyword evidence="6" id="KW-0472">Membrane</keyword>
<keyword evidence="4" id="KW-0675">Receptor</keyword>
<evidence type="ECO:0000256" key="4">
    <source>
        <dbReference type="ARBA" id="ARBA00023170"/>
    </source>
</evidence>
<evidence type="ECO:0000313" key="8">
    <source>
        <dbReference type="Proteomes" id="UP001266305"/>
    </source>
</evidence>
<comment type="subcellular location">
    <subcellularLocation>
        <location evidence="1">Cell membrane</location>
        <topology evidence="1">Multi-pass membrane protein</topology>
    </subcellularLocation>
</comment>
<evidence type="ECO:0000256" key="5">
    <source>
        <dbReference type="ARBA" id="ARBA00023224"/>
    </source>
</evidence>
<accession>A0ABQ9UM81</accession>
<comment type="caution">
    <text evidence="7">The sequence shown here is derived from an EMBL/GenBank/DDBJ whole genome shotgun (WGS) entry which is preliminary data.</text>
</comment>
<organism evidence="7 8">
    <name type="scientific">Saguinus oedipus</name>
    <name type="common">Cotton-top tamarin</name>
    <name type="synonym">Oedipomidas oedipus</name>
    <dbReference type="NCBI Taxonomy" id="9490"/>
    <lineage>
        <taxon>Eukaryota</taxon>
        <taxon>Metazoa</taxon>
        <taxon>Chordata</taxon>
        <taxon>Craniata</taxon>
        <taxon>Vertebrata</taxon>
        <taxon>Euteleostomi</taxon>
        <taxon>Mammalia</taxon>
        <taxon>Eutheria</taxon>
        <taxon>Euarchontoglires</taxon>
        <taxon>Primates</taxon>
        <taxon>Haplorrhini</taxon>
        <taxon>Platyrrhini</taxon>
        <taxon>Cebidae</taxon>
        <taxon>Callitrichinae</taxon>
        <taxon>Saguinus</taxon>
    </lineage>
</organism>
<dbReference type="PANTHER" id="PTHR24231">
    <property type="entry name" value="PURINOCEPTOR-RELATED G-PROTEIN COUPLED RECEPTOR"/>
    <property type="match status" value="1"/>
</dbReference>
<name>A0ABQ9UM81_SAGOE</name>
<dbReference type="PANTHER" id="PTHR24231:SF46">
    <property type="entry name" value="P2Y PURINOCEPTOR 11"/>
    <property type="match status" value="1"/>
</dbReference>
<keyword evidence="5" id="KW-0807">Transducer</keyword>
<sequence length="147" mass="16083">MPMLSFSHLKRPQQGMGTCRVARPEAYIECLGKENSHRLAAYRAYGSLVLVGLGCVLPLLLTLVAYGALGLAMLHSTGMIVAKKLHVAALMASGVALYASSYVPYHIMWVLNMEARRCLDSHFPNFTDVGQAMVTLELGLYMGYQAM</sequence>
<dbReference type="Proteomes" id="UP001266305">
    <property type="component" value="Unassembled WGS sequence"/>
</dbReference>
<feature type="transmembrane region" description="Helical" evidence="6">
    <location>
        <begin position="48"/>
        <end position="73"/>
    </location>
</feature>
<keyword evidence="6" id="KW-0812">Transmembrane</keyword>
<gene>
    <name evidence="7" type="ORF">P7K49_023638</name>
</gene>
<proteinExistence type="predicted"/>
<keyword evidence="8" id="KW-1185">Reference proteome</keyword>